<dbReference type="NCBIfam" id="NF003678">
    <property type="entry name" value="PRK05305.1-2"/>
    <property type="match status" value="1"/>
</dbReference>
<evidence type="ECO:0000256" key="2">
    <source>
        <dbReference type="ARBA" id="ARBA00022516"/>
    </source>
</evidence>
<feature type="transmembrane region" description="Helical" evidence="12">
    <location>
        <begin position="44"/>
        <end position="61"/>
    </location>
</feature>
<dbReference type="HAMAP" id="MF_00664">
    <property type="entry name" value="PS_decarb_PSD_A"/>
    <property type="match status" value="1"/>
</dbReference>
<evidence type="ECO:0000313" key="14">
    <source>
        <dbReference type="Proteomes" id="UP001295463"/>
    </source>
</evidence>
<reference evidence="13 14" key="1">
    <citation type="submission" date="2022-03" db="EMBL/GenBank/DDBJ databases">
        <authorList>
            <person name="Koch H."/>
        </authorList>
    </citation>
    <scope>NUCLEOTIDE SEQUENCE [LARGE SCALE GENOMIC DNA]</scope>
    <source>
        <strain evidence="13 14">G1</strain>
    </source>
</reference>
<evidence type="ECO:0000256" key="1">
    <source>
        <dbReference type="ARBA" id="ARBA00022475"/>
    </source>
</evidence>
<comment type="PTM">
    <text evidence="11">Is synthesized initially as an inactive proenzyme. Formation of the active enzyme involves a self-maturation process in which the active site pyruvoyl group is generated from an internal serine residue via an autocatalytic post-translational modification. Two non-identical subunits are generated from the proenzyme in this reaction, and the pyruvate is formed at the N-terminus of the alpha chain, which is derived from the carboxyl end of the proenzyme. The post-translation cleavage follows an unusual pathway, termed non-hydrolytic serinolysis, in which the side chain hydroxyl group of the serine supplies its oxygen atom to form the C-terminus of the beta chain, while the remainder of the serine residue undergoes an oxidative deamination to produce ammonia and the pyruvoyl prosthetic group on the alpha chain.</text>
</comment>
<keyword evidence="9 11" id="KW-1208">Phospholipid metabolism</keyword>
<comment type="cofactor">
    <cofactor evidence="11">
        <name>pyruvate</name>
        <dbReference type="ChEBI" id="CHEBI:15361"/>
    </cofactor>
    <text evidence="11">Binds 1 pyruvoyl group covalently per subunit.</text>
</comment>
<evidence type="ECO:0000256" key="3">
    <source>
        <dbReference type="ARBA" id="ARBA00022793"/>
    </source>
</evidence>
<dbReference type="Proteomes" id="UP001295463">
    <property type="component" value="Chromosome"/>
</dbReference>
<dbReference type="EC" id="4.1.1.65" evidence="11"/>
<gene>
    <name evidence="11 13" type="primary">psd</name>
    <name evidence="13" type="ORF">GEAMG1_0868</name>
</gene>
<dbReference type="InterPro" id="IPR033175">
    <property type="entry name" value="PSD-A"/>
</dbReference>
<evidence type="ECO:0000256" key="7">
    <source>
        <dbReference type="ARBA" id="ARBA00023209"/>
    </source>
</evidence>
<keyword evidence="12" id="KW-1133">Transmembrane helix</keyword>
<feature type="chain" id="PRO_5044905313" description="Phosphatidylserine decarboxylase beta chain" evidence="11">
    <location>
        <begin position="1"/>
        <end position="192"/>
    </location>
</feature>
<keyword evidence="3 11" id="KW-0210">Decarboxylase</keyword>
<keyword evidence="5 11" id="KW-0472">Membrane</keyword>
<evidence type="ECO:0000313" key="13">
    <source>
        <dbReference type="EMBL" id="CAH2030681.1"/>
    </source>
</evidence>
<comment type="pathway">
    <text evidence="11">Phospholipid metabolism; phosphatidylethanolamine biosynthesis; phosphatidylethanolamine from CDP-diacylglycerol: step 2/2.</text>
</comment>
<keyword evidence="1 11" id="KW-1003">Cell membrane</keyword>
<dbReference type="PANTHER" id="PTHR35809:SF1">
    <property type="entry name" value="ARCHAETIDYLSERINE DECARBOXYLASE PROENZYME-RELATED"/>
    <property type="match status" value="1"/>
</dbReference>
<feature type="chain" id="PRO_5044905314" description="Phosphatidylserine decarboxylase alpha chain" evidence="11">
    <location>
        <begin position="193"/>
        <end position="224"/>
    </location>
</feature>
<sequence length="224" mass="24492">MQREIMRPSPLLITPEGYPYIAYSAGLFLLLASGAWLFSSAILAVPAIIVLGLCLFTISFFRNPRRTAPADPTLVVAPADGTVVYVGPAQQELLGECCKISIFMSVFNVHINWVPFSGNVIDRFYRQGRFLDARDPRSSSENEQLGLVLETDGGERLVAVQIAGLVARRIICYAEPGDRLERGTRYGLIRFGSRVDLYLPSRVSPLVKTGETTVAGETPLASLA</sequence>
<evidence type="ECO:0000256" key="4">
    <source>
        <dbReference type="ARBA" id="ARBA00023098"/>
    </source>
</evidence>
<evidence type="ECO:0000256" key="8">
    <source>
        <dbReference type="ARBA" id="ARBA00023239"/>
    </source>
</evidence>
<feature type="modified residue" description="Pyruvic acid (Ser); by autocatalysis" evidence="11">
    <location>
        <position position="193"/>
    </location>
</feature>
<comment type="subunit">
    <text evidence="11">Heterodimer of a large membrane-associated beta subunit and a small pyruvoyl-containing alpha subunit.</text>
</comment>
<keyword evidence="7 11" id="KW-0594">Phospholipid biosynthesis</keyword>
<dbReference type="EMBL" id="OW150024">
    <property type="protein sequence ID" value="CAH2030681.1"/>
    <property type="molecule type" value="Genomic_DNA"/>
</dbReference>
<keyword evidence="8 11" id="KW-0456">Lyase</keyword>
<comment type="catalytic activity">
    <reaction evidence="11">
        <text>a 1,2-diacyl-sn-glycero-3-phospho-L-serine + H(+) = a 1,2-diacyl-sn-glycero-3-phosphoethanolamine + CO2</text>
        <dbReference type="Rhea" id="RHEA:20828"/>
        <dbReference type="ChEBI" id="CHEBI:15378"/>
        <dbReference type="ChEBI" id="CHEBI:16526"/>
        <dbReference type="ChEBI" id="CHEBI:57262"/>
        <dbReference type="ChEBI" id="CHEBI:64612"/>
        <dbReference type="EC" id="4.1.1.65"/>
    </reaction>
</comment>
<comment type="function">
    <text evidence="11">Catalyzes the formation of phosphatidylethanolamine (PtdEtn) from phosphatidylserine (PtdSer).</text>
</comment>
<dbReference type="GO" id="GO:0004609">
    <property type="term" value="F:phosphatidylserine decarboxylase activity"/>
    <property type="evidence" value="ECO:0007669"/>
    <property type="project" value="UniProtKB-EC"/>
</dbReference>
<keyword evidence="14" id="KW-1185">Reference proteome</keyword>
<keyword evidence="4 11" id="KW-0443">Lipid metabolism</keyword>
<name>A0ABN8HDB3_9BACT</name>
<keyword evidence="6 11" id="KW-0865">Zymogen</keyword>
<evidence type="ECO:0000256" key="11">
    <source>
        <dbReference type="HAMAP-Rule" id="MF_00664"/>
    </source>
</evidence>
<feature type="transmembrane region" description="Helical" evidence="12">
    <location>
        <begin position="20"/>
        <end position="38"/>
    </location>
</feature>
<keyword evidence="10 11" id="KW-0670">Pyruvate</keyword>
<keyword evidence="2 11" id="KW-0444">Lipid biosynthesis</keyword>
<keyword evidence="12" id="KW-0812">Transmembrane</keyword>
<evidence type="ECO:0000256" key="12">
    <source>
        <dbReference type="SAM" id="Phobius"/>
    </source>
</evidence>
<dbReference type="Pfam" id="PF02666">
    <property type="entry name" value="PS_Dcarbxylase"/>
    <property type="match status" value="1"/>
</dbReference>
<comment type="subcellular location">
    <subcellularLocation>
        <location evidence="11">Cell membrane</location>
        <topology evidence="11">Peripheral membrane protein</topology>
    </subcellularLocation>
</comment>
<feature type="site" description="Cleavage (non-hydrolytic); by autocatalysis" evidence="11">
    <location>
        <begin position="192"/>
        <end position="193"/>
    </location>
</feature>
<comment type="similarity">
    <text evidence="11">Belongs to the phosphatidylserine decarboxylase family. PSD-A subfamily.</text>
</comment>
<accession>A0ABN8HDB3</accession>
<protein>
    <recommendedName>
        <fullName evidence="11">Phosphatidylserine decarboxylase proenzyme</fullName>
        <ecNumber evidence="11">4.1.1.65</ecNumber>
    </recommendedName>
    <component>
        <recommendedName>
            <fullName evidence="11">Phosphatidylserine decarboxylase alpha chain</fullName>
        </recommendedName>
    </component>
    <component>
        <recommendedName>
            <fullName evidence="11">Phosphatidylserine decarboxylase beta chain</fullName>
        </recommendedName>
    </component>
</protein>
<proteinExistence type="inferred from homology"/>
<evidence type="ECO:0000256" key="6">
    <source>
        <dbReference type="ARBA" id="ARBA00023145"/>
    </source>
</evidence>
<dbReference type="InterPro" id="IPR003817">
    <property type="entry name" value="PS_Dcarbxylase"/>
</dbReference>
<evidence type="ECO:0000256" key="9">
    <source>
        <dbReference type="ARBA" id="ARBA00023264"/>
    </source>
</evidence>
<evidence type="ECO:0000256" key="10">
    <source>
        <dbReference type="ARBA" id="ARBA00023317"/>
    </source>
</evidence>
<organism evidence="13 14">
    <name type="scientific">Trichlorobacter ammonificans</name>
    <dbReference type="NCBI Taxonomy" id="2916410"/>
    <lineage>
        <taxon>Bacteria</taxon>
        <taxon>Pseudomonadati</taxon>
        <taxon>Thermodesulfobacteriota</taxon>
        <taxon>Desulfuromonadia</taxon>
        <taxon>Geobacterales</taxon>
        <taxon>Geobacteraceae</taxon>
        <taxon>Trichlorobacter</taxon>
    </lineage>
</organism>
<feature type="active site" description="Schiff-base intermediate with substrate; via pyruvic acid" evidence="11">
    <location>
        <position position="193"/>
    </location>
</feature>
<evidence type="ECO:0000256" key="5">
    <source>
        <dbReference type="ARBA" id="ARBA00023136"/>
    </source>
</evidence>
<dbReference type="PANTHER" id="PTHR35809">
    <property type="entry name" value="ARCHAETIDYLSERINE DECARBOXYLASE PROENZYME-RELATED"/>
    <property type="match status" value="1"/>
</dbReference>